<evidence type="ECO:0008006" key="4">
    <source>
        <dbReference type="Google" id="ProtNLM"/>
    </source>
</evidence>
<name>A0A2S6MW63_RHOGL</name>
<gene>
    <name evidence="2" type="ORF">CCS01_30135</name>
</gene>
<dbReference type="AlphaFoldDB" id="A0A2S6MW63"/>
<comment type="caution">
    <text evidence="2">The sequence shown here is derived from an EMBL/GenBank/DDBJ whole genome shotgun (WGS) entry which is preliminary data.</text>
</comment>
<dbReference type="InterPro" id="IPR021312">
    <property type="entry name" value="DUF2889"/>
</dbReference>
<feature type="region of interest" description="Disordered" evidence="1">
    <location>
        <begin position="143"/>
        <end position="164"/>
    </location>
</feature>
<keyword evidence="3" id="KW-1185">Reference proteome</keyword>
<reference evidence="2 3" key="1">
    <citation type="journal article" date="2018" name="Arch. Microbiol.">
        <title>New insights into the metabolic potential of the phototrophic purple bacterium Rhodopila globiformis DSM 161(T) from its draft genome sequence and evidence for a vanadium-dependent nitrogenase.</title>
        <authorList>
            <person name="Imhoff J.F."/>
            <person name="Rahn T."/>
            <person name="Kunzel S."/>
            <person name="Neulinger S.C."/>
        </authorList>
    </citation>
    <scope>NUCLEOTIDE SEQUENCE [LARGE SCALE GENOMIC DNA]</scope>
    <source>
        <strain evidence="2 3">DSM 161</strain>
    </source>
</reference>
<feature type="region of interest" description="Disordered" evidence="1">
    <location>
        <begin position="201"/>
        <end position="221"/>
    </location>
</feature>
<evidence type="ECO:0000313" key="2">
    <source>
        <dbReference type="EMBL" id="PPQ26615.1"/>
    </source>
</evidence>
<evidence type="ECO:0000313" key="3">
    <source>
        <dbReference type="Proteomes" id="UP000239724"/>
    </source>
</evidence>
<evidence type="ECO:0000256" key="1">
    <source>
        <dbReference type="SAM" id="MobiDB-lite"/>
    </source>
</evidence>
<sequence length="221" mass="24462">MPLSQPADRERLHTRAIEINGYRRHDGLYDIEAHLTDCKSYGLANVDRGTIEPGEPLHDLWIRVTVDESMHILSVEAVSDRTPYTTCPDAAPNFARLVGLQIKGGFVREANKLVGGVIGCTHLRELLQQVATTAFQTINPSKARRELQAEGEHPNRQGSDALDKRITEKWGGGMRILNTCLAYDEKGPLVRRRWPDLYIGPDRMPAESEGVGSGAPEVGRG</sequence>
<organism evidence="2 3">
    <name type="scientific">Rhodopila globiformis</name>
    <name type="common">Rhodopseudomonas globiformis</name>
    <dbReference type="NCBI Taxonomy" id="1071"/>
    <lineage>
        <taxon>Bacteria</taxon>
        <taxon>Pseudomonadati</taxon>
        <taxon>Pseudomonadota</taxon>
        <taxon>Alphaproteobacteria</taxon>
        <taxon>Acetobacterales</taxon>
        <taxon>Acetobacteraceae</taxon>
        <taxon>Rhodopila</taxon>
    </lineage>
</organism>
<accession>A0A2S6MW63</accession>
<dbReference type="EMBL" id="NHRY01000269">
    <property type="protein sequence ID" value="PPQ26615.1"/>
    <property type="molecule type" value="Genomic_DNA"/>
</dbReference>
<dbReference type="Pfam" id="PF11136">
    <property type="entry name" value="DUF2889"/>
    <property type="match status" value="1"/>
</dbReference>
<protein>
    <recommendedName>
        <fullName evidence="4">DUF2889 domain-containing protein</fullName>
    </recommendedName>
</protein>
<proteinExistence type="predicted"/>
<dbReference type="Proteomes" id="UP000239724">
    <property type="component" value="Unassembled WGS sequence"/>
</dbReference>
<dbReference type="RefSeq" id="WP_104522703.1">
    <property type="nucleotide sequence ID" value="NZ_NHRY01000269.1"/>
</dbReference>
<dbReference type="OrthoDB" id="6862397at2"/>